<evidence type="ECO:0000313" key="1">
    <source>
        <dbReference type="EMBL" id="TNV78090.1"/>
    </source>
</evidence>
<name>A0A8J8NP94_HALGN</name>
<organism evidence="1 2">
    <name type="scientific">Halteria grandinella</name>
    <dbReference type="NCBI Taxonomy" id="5974"/>
    <lineage>
        <taxon>Eukaryota</taxon>
        <taxon>Sar</taxon>
        <taxon>Alveolata</taxon>
        <taxon>Ciliophora</taxon>
        <taxon>Intramacronucleata</taxon>
        <taxon>Spirotrichea</taxon>
        <taxon>Stichotrichia</taxon>
        <taxon>Sporadotrichida</taxon>
        <taxon>Halteriidae</taxon>
        <taxon>Halteria</taxon>
    </lineage>
</organism>
<accession>A0A8J8NP94</accession>
<dbReference type="AlphaFoldDB" id="A0A8J8NP94"/>
<proteinExistence type="predicted"/>
<reference evidence="1" key="1">
    <citation type="submission" date="2019-06" db="EMBL/GenBank/DDBJ databases">
        <authorList>
            <person name="Zheng W."/>
        </authorList>
    </citation>
    <scope>NUCLEOTIDE SEQUENCE</scope>
    <source>
        <strain evidence="1">QDHG01</strain>
    </source>
</reference>
<gene>
    <name evidence="1" type="ORF">FGO68_gene301</name>
</gene>
<dbReference type="Proteomes" id="UP000785679">
    <property type="component" value="Unassembled WGS sequence"/>
</dbReference>
<comment type="caution">
    <text evidence="1">The sequence shown here is derived from an EMBL/GenBank/DDBJ whole genome shotgun (WGS) entry which is preliminary data.</text>
</comment>
<protein>
    <submittedName>
        <fullName evidence="1">Uncharacterized protein</fullName>
    </submittedName>
</protein>
<keyword evidence="2" id="KW-1185">Reference proteome</keyword>
<dbReference type="EMBL" id="RRYP01010904">
    <property type="protein sequence ID" value="TNV78090.1"/>
    <property type="molecule type" value="Genomic_DNA"/>
</dbReference>
<evidence type="ECO:0000313" key="2">
    <source>
        <dbReference type="Proteomes" id="UP000785679"/>
    </source>
</evidence>
<sequence length="116" mass="13463">MNKFSSMVGTVDRGKVSSPGVLKRIDYPQFGCTNIHWNYLYRDRQDTCSQRAGYKQKSSSTRYDYSCLRSNSQSTSQLTNIHYYFLLCIFHQMLSSRVGIYVDKLLQCQCACLETQ</sequence>